<dbReference type="OrthoDB" id="2139348at2759"/>
<feature type="region of interest" description="Disordered" evidence="12">
    <location>
        <begin position="1"/>
        <end position="23"/>
    </location>
</feature>
<organism evidence="13">
    <name type="scientific">Capitella teleta</name>
    <name type="common">Polychaete worm</name>
    <dbReference type="NCBI Taxonomy" id="283909"/>
    <lineage>
        <taxon>Eukaryota</taxon>
        <taxon>Metazoa</taxon>
        <taxon>Spiralia</taxon>
        <taxon>Lophotrochozoa</taxon>
        <taxon>Annelida</taxon>
        <taxon>Polychaeta</taxon>
        <taxon>Sedentaria</taxon>
        <taxon>Scolecida</taxon>
        <taxon>Capitellidae</taxon>
        <taxon>Capitella</taxon>
    </lineage>
</organism>
<evidence type="ECO:0000313" key="13">
    <source>
        <dbReference type="EMBL" id="ELU09895.1"/>
    </source>
</evidence>
<keyword evidence="3 11" id="KW-0813">Transport</keyword>
<dbReference type="EMBL" id="AMQN01006215">
    <property type="status" value="NOT_ANNOTATED_CDS"/>
    <property type="molecule type" value="Genomic_DNA"/>
</dbReference>
<comment type="subcellular location">
    <subcellularLocation>
        <location evidence="1">Mitochondrion inner membrane</location>
        <topology evidence="1">Multi-pass membrane protein</topology>
    </subcellularLocation>
</comment>
<evidence type="ECO:0000256" key="5">
    <source>
        <dbReference type="ARBA" id="ARBA00022737"/>
    </source>
</evidence>
<evidence type="ECO:0000256" key="2">
    <source>
        <dbReference type="ARBA" id="ARBA00006375"/>
    </source>
</evidence>
<accession>R7UUM4</accession>
<evidence type="ECO:0000256" key="6">
    <source>
        <dbReference type="ARBA" id="ARBA00022792"/>
    </source>
</evidence>
<proteinExistence type="inferred from homology"/>
<keyword evidence="15" id="KW-1185">Reference proteome</keyword>
<evidence type="ECO:0000256" key="3">
    <source>
        <dbReference type="ARBA" id="ARBA00022448"/>
    </source>
</evidence>
<dbReference type="GO" id="GO:0005743">
    <property type="term" value="C:mitochondrial inner membrane"/>
    <property type="evidence" value="ECO:0007669"/>
    <property type="project" value="UniProtKB-SubCell"/>
</dbReference>
<keyword evidence="7" id="KW-1133">Transmembrane helix</keyword>
<dbReference type="OMA" id="GCAFNTG"/>
<reference evidence="15" key="1">
    <citation type="submission" date="2012-12" db="EMBL/GenBank/DDBJ databases">
        <authorList>
            <person name="Hellsten U."/>
            <person name="Grimwood J."/>
            <person name="Chapman J.A."/>
            <person name="Shapiro H."/>
            <person name="Aerts A."/>
            <person name="Otillar R.P."/>
            <person name="Terry A.Y."/>
            <person name="Boore J.L."/>
            <person name="Simakov O."/>
            <person name="Marletaz F."/>
            <person name="Cho S.-J."/>
            <person name="Edsinger-Gonzales E."/>
            <person name="Havlak P."/>
            <person name="Kuo D.-H."/>
            <person name="Larsson T."/>
            <person name="Lv J."/>
            <person name="Arendt D."/>
            <person name="Savage R."/>
            <person name="Osoegawa K."/>
            <person name="de Jong P."/>
            <person name="Lindberg D.R."/>
            <person name="Seaver E.C."/>
            <person name="Weisblat D.A."/>
            <person name="Putnam N.H."/>
            <person name="Grigoriev I.V."/>
            <person name="Rokhsar D.S."/>
        </authorList>
    </citation>
    <scope>NUCLEOTIDE SEQUENCE</scope>
    <source>
        <strain evidence="15">I ESC-2004</strain>
    </source>
</reference>
<dbReference type="InterPro" id="IPR018108">
    <property type="entry name" value="MCP_transmembrane"/>
</dbReference>
<evidence type="ECO:0000313" key="15">
    <source>
        <dbReference type="Proteomes" id="UP000014760"/>
    </source>
</evidence>
<evidence type="ECO:0000313" key="14">
    <source>
        <dbReference type="EnsemblMetazoa" id="CapteP128352"/>
    </source>
</evidence>
<dbReference type="AlphaFoldDB" id="R7UUM4"/>
<keyword evidence="8" id="KW-0496">Mitochondrion</keyword>
<protein>
    <recommendedName>
        <fullName evidence="16">Solute carrier family 25 member 51</fullName>
    </recommendedName>
</protein>
<dbReference type="FunCoup" id="R7UUM4">
    <property type="interactions" value="1230"/>
</dbReference>
<dbReference type="PANTHER" id="PTHR46131:SF1">
    <property type="entry name" value="SD08549P"/>
    <property type="match status" value="1"/>
</dbReference>
<name>R7UUM4_CAPTE</name>
<evidence type="ECO:0000256" key="8">
    <source>
        <dbReference type="ARBA" id="ARBA00023128"/>
    </source>
</evidence>
<keyword evidence="9 10" id="KW-0472">Membrane</keyword>
<dbReference type="Pfam" id="PF00153">
    <property type="entry name" value="Mito_carr"/>
    <property type="match status" value="3"/>
</dbReference>
<dbReference type="EnsemblMetazoa" id="CapteT128352">
    <property type="protein sequence ID" value="CapteP128352"/>
    <property type="gene ID" value="CapteG128352"/>
</dbReference>
<feature type="repeat" description="Solcar" evidence="10">
    <location>
        <begin position="118"/>
        <end position="202"/>
    </location>
</feature>
<dbReference type="SUPFAM" id="SSF103506">
    <property type="entry name" value="Mitochondrial carrier"/>
    <property type="match status" value="1"/>
</dbReference>
<dbReference type="InterPro" id="IPR052465">
    <property type="entry name" value="Mito_NAD+_Carrier"/>
</dbReference>
<dbReference type="Gene3D" id="1.50.40.10">
    <property type="entry name" value="Mitochondrial carrier domain"/>
    <property type="match status" value="1"/>
</dbReference>
<evidence type="ECO:0000256" key="9">
    <source>
        <dbReference type="ARBA" id="ARBA00023136"/>
    </source>
</evidence>
<reference evidence="13 15" key="2">
    <citation type="journal article" date="2013" name="Nature">
        <title>Insights into bilaterian evolution from three spiralian genomes.</title>
        <authorList>
            <person name="Simakov O."/>
            <person name="Marletaz F."/>
            <person name="Cho S.J."/>
            <person name="Edsinger-Gonzales E."/>
            <person name="Havlak P."/>
            <person name="Hellsten U."/>
            <person name="Kuo D.H."/>
            <person name="Larsson T."/>
            <person name="Lv J."/>
            <person name="Arendt D."/>
            <person name="Savage R."/>
            <person name="Osoegawa K."/>
            <person name="de Jong P."/>
            <person name="Grimwood J."/>
            <person name="Chapman J.A."/>
            <person name="Shapiro H."/>
            <person name="Aerts A."/>
            <person name="Otillar R.P."/>
            <person name="Terry A.Y."/>
            <person name="Boore J.L."/>
            <person name="Grigoriev I.V."/>
            <person name="Lindberg D.R."/>
            <person name="Seaver E.C."/>
            <person name="Weisblat D.A."/>
            <person name="Putnam N.H."/>
            <person name="Rokhsar D.S."/>
        </authorList>
    </citation>
    <scope>NUCLEOTIDE SEQUENCE</scope>
    <source>
        <strain evidence="13 15">I ESC-2004</strain>
    </source>
</reference>
<dbReference type="InterPro" id="IPR023395">
    <property type="entry name" value="MCP_dom_sf"/>
</dbReference>
<sequence length="306" mass="34468">MSPRATRPLVDDPAASSAATPYRQLHSKDHHSREFVCGWGAASVNIMLTFPINKVMFRQQLYAITAQHALGQLRKEGLIHLYRGMLPPLLMKTTSMSIMFGMYDEFQHALHVCTPNLPTKVNKGTAAVLSGFAEAILTPFERVQVLLQDKYKHKLYRNTAHAFSELRPHGVSEYYRGVSACLVRNGPSNAIFFLLREELKHSMPKASTRAGDIFADFVSGAILGAMISTMFFPVNVVKNQMQCVVGGPHLSMNQAFWVVFNDRGRSWRAMFRGVPVNYTRSLLSWGVINASYEILKRQLYPEDDIL</sequence>
<evidence type="ECO:0000256" key="4">
    <source>
        <dbReference type="ARBA" id="ARBA00022692"/>
    </source>
</evidence>
<keyword evidence="5" id="KW-0677">Repeat</keyword>
<evidence type="ECO:0000256" key="7">
    <source>
        <dbReference type="ARBA" id="ARBA00022989"/>
    </source>
</evidence>
<evidence type="ECO:0008006" key="16">
    <source>
        <dbReference type="Google" id="ProtNLM"/>
    </source>
</evidence>
<dbReference type="STRING" id="283909.R7UUM4"/>
<comment type="similarity">
    <text evidence="2 11">Belongs to the mitochondrial carrier (TC 2.A.29) family.</text>
</comment>
<dbReference type="EMBL" id="KB297837">
    <property type="protein sequence ID" value="ELU09895.1"/>
    <property type="molecule type" value="Genomic_DNA"/>
</dbReference>
<gene>
    <name evidence="13" type="ORF">CAPTEDRAFT_128352</name>
</gene>
<reference evidence="14" key="3">
    <citation type="submission" date="2015-06" db="UniProtKB">
        <authorList>
            <consortium name="EnsemblMetazoa"/>
        </authorList>
    </citation>
    <scope>IDENTIFICATION</scope>
</reference>
<dbReference type="HOGENOM" id="CLU_061821_0_0_1"/>
<dbReference type="PROSITE" id="PS50920">
    <property type="entry name" value="SOLCAR"/>
    <property type="match status" value="3"/>
</dbReference>
<evidence type="ECO:0000256" key="11">
    <source>
        <dbReference type="RuleBase" id="RU000488"/>
    </source>
</evidence>
<evidence type="ECO:0000256" key="12">
    <source>
        <dbReference type="SAM" id="MobiDB-lite"/>
    </source>
</evidence>
<keyword evidence="6" id="KW-0999">Mitochondrion inner membrane</keyword>
<feature type="repeat" description="Solcar" evidence="10">
    <location>
        <begin position="29"/>
        <end position="109"/>
    </location>
</feature>
<dbReference type="PANTHER" id="PTHR46131">
    <property type="entry name" value="SD08549P"/>
    <property type="match status" value="1"/>
</dbReference>
<feature type="repeat" description="Solcar" evidence="10">
    <location>
        <begin position="211"/>
        <end position="298"/>
    </location>
</feature>
<keyword evidence="4 10" id="KW-0812">Transmembrane</keyword>
<evidence type="ECO:0000256" key="10">
    <source>
        <dbReference type="PROSITE-ProRule" id="PRU00282"/>
    </source>
</evidence>
<dbReference type="GO" id="GO:0051724">
    <property type="term" value="F:NAD transmembrane transporter activity"/>
    <property type="evidence" value="ECO:0007669"/>
    <property type="project" value="TreeGrafter"/>
</dbReference>
<dbReference type="Proteomes" id="UP000014760">
    <property type="component" value="Unassembled WGS sequence"/>
</dbReference>
<evidence type="ECO:0000256" key="1">
    <source>
        <dbReference type="ARBA" id="ARBA00004448"/>
    </source>
</evidence>